<keyword evidence="1" id="KW-0732">Signal</keyword>
<accession>A0A1R3T9H3</accession>
<gene>
    <name evidence="2" type="ORF">PSM36_3159</name>
</gene>
<dbReference type="STRING" id="1642647.PSM36_3159"/>
<protein>
    <submittedName>
        <fullName evidence="2">Putative membrane protein</fullName>
    </submittedName>
</protein>
<reference evidence="2 3" key="1">
    <citation type="submission" date="2016-08" db="EMBL/GenBank/DDBJ databases">
        <authorList>
            <person name="Seilhamer J.J."/>
        </authorList>
    </citation>
    <scope>NUCLEOTIDE SEQUENCE [LARGE SCALE GENOMIC DNA]</scope>
    <source>
        <strain evidence="2">M3/6</strain>
    </source>
</reference>
<feature type="signal peptide" evidence="1">
    <location>
        <begin position="1"/>
        <end position="21"/>
    </location>
</feature>
<sequence length="376" mass="42494">MKKQIKFLGALIIMSTLFVVSCFQEPDGIGYLSDDIYLKGADTIYVSIGGKGNTDYAWTDNSSEPLNFAIENIRDASNNRSAQFFEKYIYRTWIKPYDFLTDKTEEQVMAKLEDREVEPVMINPVNGQLLYTEVTSNLSGPGDVYHVDVRVTNSKGSKLYPDYAILKLTSDARAFTVNEVINGISVVRGGANNFVLYDQINTSQPDFITRRNNIYADNGVEFVRIHKVSDEPNIGIRVIFKLLDSKGALFNPAEYATYAAGTYSYIDHSINRQNTSEGMIVEFPTTPWPTNVNFMSYLRGPTATDFHSFDIDKLYEDFLAGKVPSLIAPANWPENNWADASAWFVRIRSIITFYESGTWEVSCQIPYTAIDGNFTY</sequence>
<dbReference type="Proteomes" id="UP000187464">
    <property type="component" value="Chromosome I"/>
</dbReference>
<name>A0A1R3T9H3_9BACT</name>
<keyword evidence="3" id="KW-1185">Reference proteome</keyword>
<dbReference type="RefSeq" id="WP_083711094.1">
    <property type="nucleotide sequence ID" value="NZ_LT605205.1"/>
</dbReference>
<dbReference type="AlphaFoldDB" id="A0A1R3T9H3"/>
<organism evidence="2 3">
    <name type="scientific">Proteiniphilum saccharofermentans</name>
    <dbReference type="NCBI Taxonomy" id="1642647"/>
    <lineage>
        <taxon>Bacteria</taxon>
        <taxon>Pseudomonadati</taxon>
        <taxon>Bacteroidota</taxon>
        <taxon>Bacteroidia</taxon>
        <taxon>Bacteroidales</taxon>
        <taxon>Dysgonomonadaceae</taxon>
        <taxon>Proteiniphilum</taxon>
    </lineage>
</organism>
<dbReference type="KEGG" id="psac:PSM36_3159"/>
<dbReference type="EMBL" id="LT605205">
    <property type="protein sequence ID" value="SCD21948.1"/>
    <property type="molecule type" value="Genomic_DNA"/>
</dbReference>
<dbReference type="PROSITE" id="PS51257">
    <property type="entry name" value="PROKAR_LIPOPROTEIN"/>
    <property type="match status" value="1"/>
</dbReference>
<proteinExistence type="predicted"/>
<feature type="chain" id="PRO_5013091199" evidence="1">
    <location>
        <begin position="22"/>
        <end position="376"/>
    </location>
</feature>
<evidence type="ECO:0000313" key="3">
    <source>
        <dbReference type="Proteomes" id="UP000187464"/>
    </source>
</evidence>
<evidence type="ECO:0000313" key="2">
    <source>
        <dbReference type="EMBL" id="SCD21948.1"/>
    </source>
</evidence>
<evidence type="ECO:0000256" key="1">
    <source>
        <dbReference type="SAM" id="SignalP"/>
    </source>
</evidence>